<dbReference type="Proteomes" id="UP000217199">
    <property type="component" value="Unassembled WGS sequence"/>
</dbReference>
<dbReference type="InParanoid" id="A0A286UE61"/>
<feature type="compositionally biased region" description="Polar residues" evidence="1">
    <location>
        <begin position="1"/>
        <end position="13"/>
    </location>
</feature>
<evidence type="ECO:0000256" key="1">
    <source>
        <dbReference type="SAM" id="MobiDB-lite"/>
    </source>
</evidence>
<dbReference type="AlphaFoldDB" id="A0A286UE61"/>
<keyword evidence="3" id="KW-1185">Reference proteome</keyword>
<protein>
    <submittedName>
        <fullName evidence="2">Uncharacterized protein</fullName>
    </submittedName>
</protein>
<sequence>MSGQPQAQHSSQPLKKKVNERTPEFGSLKEARDYFTKKLKENPSMTEVTRRKYNSIIRSCNEPNANVGQINQMITDQRAKRMDSRGKSKADGQDNSNPDEDEGPKQAPKPRKVREKIPDLNTLEDYRDYFMGRYNNCTTSDKSKWLTLANLTKRKNVTVDTVREYIEEERKRNAKNNADYSRRKNEKELGEGGANEDQNQKKSLPDVTTSLERHPHPRSQRYTTPLLNDEELENLGLSLDGQVPLNSDQSKAFLQVPVAQAPSMPAIQVTSGPSSLSTNILPVPTTGPPFSNTKRHTPSVTGNKALHAPAKPSITAQRTPITSNIATRPTNSVHRAQPSHGAKSTSSDLTKERIKPQSQGNNKHHPRSDSSRGH</sequence>
<evidence type="ECO:0000313" key="3">
    <source>
        <dbReference type="Proteomes" id="UP000217199"/>
    </source>
</evidence>
<feature type="compositionally biased region" description="Basic and acidic residues" evidence="1">
    <location>
        <begin position="17"/>
        <end position="41"/>
    </location>
</feature>
<dbReference type="EMBL" id="NBII01000006">
    <property type="protein sequence ID" value="PAV17881.1"/>
    <property type="molecule type" value="Genomic_DNA"/>
</dbReference>
<feature type="compositionally biased region" description="Polar residues" evidence="1">
    <location>
        <begin position="314"/>
        <end position="334"/>
    </location>
</feature>
<feature type="compositionally biased region" description="Polar residues" evidence="1">
    <location>
        <begin position="288"/>
        <end position="302"/>
    </location>
</feature>
<comment type="caution">
    <text evidence="2">The sequence shown here is derived from an EMBL/GenBank/DDBJ whole genome shotgun (WGS) entry which is preliminary data.</text>
</comment>
<feature type="region of interest" description="Disordered" evidence="1">
    <location>
        <begin position="171"/>
        <end position="227"/>
    </location>
</feature>
<feature type="region of interest" description="Disordered" evidence="1">
    <location>
        <begin position="75"/>
        <end position="119"/>
    </location>
</feature>
<feature type="region of interest" description="Disordered" evidence="1">
    <location>
        <begin position="286"/>
        <end position="374"/>
    </location>
</feature>
<organism evidence="2 3">
    <name type="scientific">Pyrrhoderma noxium</name>
    <dbReference type="NCBI Taxonomy" id="2282107"/>
    <lineage>
        <taxon>Eukaryota</taxon>
        <taxon>Fungi</taxon>
        <taxon>Dikarya</taxon>
        <taxon>Basidiomycota</taxon>
        <taxon>Agaricomycotina</taxon>
        <taxon>Agaricomycetes</taxon>
        <taxon>Hymenochaetales</taxon>
        <taxon>Hymenochaetaceae</taxon>
        <taxon>Pyrrhoderma</taxon>
    </lineage>
</organism>
<accession>A0A286UE61</accession>
<feature type="compositionally biased region" description="Basic and acidic residues" evidence="1">
    <location>
        <begin position="180"/>
        <end position="190"/>
    </location>
</feature>
<feature type="region of interest" description="Disordered" evidence="1">
    <location>
        <begin position="1"/>
        <end position="50"/>
    </location>
</feature>
<name>A0A286UE61_9AGAM</name>
<reference evidence="2 3" key="1">
    <citation type="journal article" date="2017" name="Mol. Ecol.">
        <title>Comparative and population genomic landscape of Phellinus noxius: A hypervariable fungus causing root rot in trees.</title>
        <authorList>
            <person name="Chung C.L."/>
            <person name="Lee T.J."/>
            <person name="Akiba M."/>
            <person name="Lee H.H."/>
            <person name="Kuo T.H."/>
            <person name="Liu D."/>
            <person name="Ke H.M."/>
            <person name="Yokoi T."/>
            <person name="Roa M.B."/>
            <person name="Lu M.J."/>
            <person name="Chang Y.Y."/>
            <person name="Ann P.J."/>
            <person name="Tsai J.N."/>
            <person name="Chen C.Y."/>
            <person name="Tzean S.S."/>
            <person name="Ota Y."/>
            <person name="Hattori T."/>
            <person name="Sahashi N."/>
            <person name="Liou R.F."/>
            <person name="Kikuchi T."/>
            <person name="Tsai I.J."/>
        </authorList>
    </citation>
    <scope>NUCLEOTIDE SEQUENCE [LARGE SCALE GENOMIC DNA]</scope>
    <source>
        <strain evidence="2 3">FFPRI411160</strain>
    </source>
</reference>
<gene>
    <name evidence="2" type="ORF">PNOK_0636700</name>
</gene>
<feature type="compositionally biased region" description="Basic and acidic residues" evidence="1">
    <location>
        <begin position="77"/>
        <end position="92"/>
    </location>
</feature>
<evidence type="ECO:0000313" key="2">
    <source>
        <dbReference type="EMBL" id="PAV17881.1"/>
    </source>
</evidence>
<proteinExistence type="predicted"/>